<dbReference type="AlphaFoldDB" id="A0A915PXT7"/>
<feature type="compositionally biased region" description="Low complexity" evidence="1">
    <location>
        <begin position="10"/>
        <end position="20"/>
    </location>
</feature>
<name>A0A915PXT7_9BILA</name>
<organism evidence="2 3">
    <name type="scientific">Setaria digitata</name>
    <dbReference type="NCBI Taxonomy" id="48799"/>
    <lineage>
        <taxon>Eukaryota</taxon>
        <taxon>Metazoa</taxon>
        <taxon>Ecdysozoa</taxon>
        <taxon>Nematoda</taxon>
        <taxon>Chromadorea</taxon>
        <taxon>Rhabditida</taxon>
        <taxon>Spirurina</taxon>
        <taxon>Spiruromorpha</taxon>
        <taxon>Filarioidea</taxon>
        <taxon>Setariidae</taxon>
        <taxon>Setaria</taxon>
    </lineage>
</organism>
<accession>A0A915PXT7</accession>
<evidence type="ECO:0000313" key="3">
    <source>
        <dbReference type="WBParaSite" id="sdigi.contig43.g2743.t1"/>
    </source>
</evidence>
<proteinExistence type="predicted"/>
<dbReference type="Proteomes" id="UP000887581">
    <property type="component" value="Unplaced"/>
</dbReference>
<evidence type="ECO:0000256" key="1">
    <source>
        <dbReference type="SAM" id="MobiDB-lite"/>
    </source>
</evidence>
<protein>
    <submittedName>
        <fullName evidence="3">VAN3-binding protein-like auxin canalisation domain-containing protein</fullName>
    </submittedName>
</protein>
<feature type="region of interest" description="Disordered" evidence="1">
    <location>
        <begin position="1"/>
        <end position="29"/>
    </location>
</feature>
<evidence type="ECO:0000313" key="2">
    <source>
        <dbReference type="Proteomes" id="UP000887581"/>
    </source>
</evidence>
<sequence length="95" mass="9600">MRSIVRTVTSESGSGADEAGAGAGAGAEHLPVTSSLRSLPLSRYHHLPISPGPSMSIISSGSGCSATASENCCRLLEQLSAVAAHSTPLLLALRE</sequence>
<keyword evidence="2" id="KW-1185">Reference proteome</keyword>
<reference evidence="3" key="1">
    <citation type="submission" date="2022-11" db="UniProtKB">
        <authorList>
            <consortium name="WormBaseParasite"/>
        </authorList>
    </citation>
    <scope>IDENTIFICATION</scope>
</reference>
<dbReference type="WBParaSite" id="sdigi.contig43.g2743.t1">
    <property type="protein sequence ID" value="sdigi.contig43.g2743.t1"/>
    <property type="gene ID" value="sdigi.contig43.g2743"/>
</dbReference>